<reference evidence="1" key="1">
    <citation type="submission" date="2018-05" db="EMBL/GenBank/DDBJ databases">
        <authorList>
            <person name="Lanie J.A."/>
            <person name="Ng W.-L."/>
            <person name="Kazmierczak K.M."/>
            <person name="Andrzejewski T.M."/>
            <person name="Davidsen T.M."/>
            <person name="Wayne K.J."/>
            <person name="Tettelin H."/>
            <person name="Glass J.I."/>
            <person name="Rusch D."/>
            <person name="Podicherti R."/>
            <person name="Tsui H.-C.T."/>
            <person name="Winkler M.E."/>
        </authorList>
    </citation>
    <scope>NUCLEOTIDE SEQUENCE</scope>
</reference>
<dbReference type="AlphaFoldDB" id="A0A381U267"/>
<gene>
    <name evidence="1" type="ORF">METZ01_LOCUS75169</name>
</gene>
<proteinExistence type="predicted"/>
<sequence length="76" mass="8782">MLVLEGEITELTTPPNKADQFRELTIWIPETGEHIELTCFIHELQKSGLEEGSKIFIKIEKKFDVDSLTRDLLKPQ</sequence>
<evidence type="ECO:0000313" key="1">
    <source>
        <dbReference type="EMBL" id="SVA22315.1"/>
    </source>
</evidence>
<organism evidence="1">
    <name type="scientific">marine metagenome</name>
    <dbReference type="NCBI Taxonomy" id="408172"/>
    <lineage>
        <taxon>unclassified sequences</taxon>
        <taxon>metagenomes</taxon>
        <taxon>ecological metagenomes</taxon>
    </lineage>
</organism>
<dbReference type="EMBL" id="UINC01005595">
    <property type="protein sequence ID" value="SVA22315.1"/>
    <property type="molecule type" value="Genomic_DNA"/>
</dbReference>
<accession>A0A381U267</accession>
<evidence type="ECO:0008006" key="2">
    <source>
        <dbReference type="Google" id="ProtNLM"/>
    </source>
</evidence>
<protein>
    <recommendedName>
        <fullName evidence="2">OB domain-containing protein</fullName>
    </recommendedName>
</protein>
<name>A0A381U267_9ZZZZ</name>